<accession>Q5KZQ9</accession>
<sequence>MQYEGTEHGLQNMINAVIGIVGKPSCRKEGFLFCVFSFHMTIMEV</sequence>
<dbReference type="EMBL" id="BA000043">
    <property type="protein sequence ID" value="BAD75827.1"/>
    <property type="molecule type" value="Genomic_DNA"/>
</dbReference>
<organism evidence="1 2">
    <name type="scientific">Geobacillus kaustophilus (strain HTA426)</name>
    <dbReference type="NCBI Taxonomy" id="235909"/>
    <lineage>
        <taxon>Bacteria</taxon>
        <taxon>Bacillati</taxon>
        <taxon>Bacillota</taxon>
        <taxon>Bacilli</taxon>
        <taxon>Bacillales</taxon>
        <taxon>Anoxybacillaceae</taxon>
        <taxon>Geobacillus</taxon>
        <taxon>Geobacillus thermoleovorans group</taxon>
    </lineage>
</organism>
<proteinExistence type="predicted"/>
<evidence type="ECO:0000313" key="2">
    <source>
        <dbReference type="Proteomes" id="UP000001172"/>
    </source>
</evidence>
<reference evidence="1 2" key="1">
    <citation type="journal article" date="2004" name="Nucleic Acids Res.">
        <title>Thermoadaptation trait revealed by the genome sequence of thermophilic Geobacillus kaustophilus.</title>
        <authorList>
            <person name="Takami H."/>
            <person name="Takaki Y."/>
            <person name="Chee G.J."/>
            <person name="Nishi S."/>
            <person name="Shimamura S."/>
            <person name="Suzuki H."/>
            <person name="Matsui S."/>
            <person name="Uchiyama I."/>
        </authorList>
    </citation>
    <scope>NUCLEOTIDE SEQUENCE [LARGE SCALE GENOMIC DNA]</scope>
    <source>
        <strain evidence="1 2">HTA426</strain>
    </source>
</reference>
<protein>
    <submittedName>
        <fullName evidence="1">Uncharacterized protein</fullName>
    </submittedName>
</protein>
<dbReference type="HOGENOM" id="CLU_3200294_0_0_9"/>
<gene>
    <name evidence="1" type="ordered locus">GK1542</name>
</gene>
<name>Q5KZQ9_GEOKA</name>
<dbReference type="AlphaFoldDB" id="Q5KZQ9"/>
<evidence type="ECO:0000313" key="1">
    <source>
        <dbReference type="EMBL" id="BAD75827.1"/>
    </source>
</evidence>
<dbReference type="Proteomes" id="UP000001172">
    <property type="component" value="Chromosome"/>
</dbReference>
<keyword evidence="2" id="KW-1185">Reference proteome</keyword>
<dbReference type="STRING" id="235909.GK1542"/>
<dbReference type="KEGG" id="gka:GK1542"/>